<protein>
    <recommendedName>
        <fullName evidence="3">Regulatory protein RecX</fullName>
    </recommendedName>
</protein>
<dbReference type="Proteomes" id="UP000281261">
    <property type="component" value="Unassembled WGS sequence"/>
</dbReference>
<keyword evidence="4" id="KW-0963">Cytoplasm</keyword>
<gene>
    <name evidence="6" type="ORF">DRH29_01210</name>
</gene>
<dbReference type="GO" id="GO:0005737">
    <property type="term" value="C:cytoplasm"/>
    <property type="evidence" value="ECO:0007669"/>
    <property type="project" value="UniProtKB-SubCell"/>
</dbReference>
<evidence type="ECO:0000259" key="5">
    <source>
        <dbReference type="Pfam" id="PF21981"/>
    </source>
</evidence>
<dbReference type="Gene3D" id="1.10.10.10">
    <property type="entry name" value="Winged helix-like DNA-binding domain superfamily/Winged helix DNA-binding domain"/>
    <property type="match status" value="2"/>
</dbReference>
<dbReference type="Pfam" id="PF21981">
    <property type="entry name" value="RecX_HTH3"/>
    <property type="match status" value="1"/>
</dbReference>
<evidence type="ECO:0000256" key="2">
    <source>
        <dbReference type="ARBA" id="ARBA00009695"/>
    </source>
</evidence>
<dbReference type="EMBL" id="QMNG01000002">
    <property type="protein sequence ID" value="RLC37690.1"/>
    <property type="molecule type" value="Genomic_DNA"/>
</dbReference>
<comment type="similarity">
    <text evidence="2">Belongs to the RecX family.</text>
</comment>
<feature type="domain" description="RecX third three-helical" evidence="5">
    <location>
        <begin position="158"/>
        <end position="198"/>
    </location>
</feature>
<comment type="caution">
    <text evidence="6">The sequence shown here is derived from an EMBL/GenBank/DDBJ whole genome shotgun (WGS) entry which is preliminary data.</text>
</comment>
<dbReference type="GO" id="GO:0006282">
    <property type="term" value="P:regulation of DNA repair"/>
    <property type="evidence" value="ECO:0007669"/>
    <property type="project" value="InterPro"/>
</dbReference>
<dbReference type="InterPro" id="IPR003783">
    <property type="entry name" value="Regulatory_RecX"/>
</dbReference>
<evidence type="ECO:0000256" key="4">
    <source>
        <dbReference type="ARBA" id="ARBA00022490"/>
    </source>
</evidence>
<dbReference type="PANTHER" id="PTHR33602:SF1">
    <property type="entry name" value="REGULATORY PROTEIN RECX FAMILY PROTEIN"/>
    <property type="match status" value="1"/>
</dbReference>
<evidence type="ECO:0000313" key="7">
    <source>
        <dbReference type="Proteomes" id="UP000281261"/>
    </source>
</evidence>
<dbReference type="AlphaFoldDB" id="A0A420ZDH2"/>
<dbReference type="InterPro" id="IPR036388">
    <property type="entry name" value="WH-like_DNA-bd_sf"/>
</dbReference>
<evidence type="ECO:0000256" key="3">
    <source>
        <dbReference type="ARBA" id="ARBA00018111"/>
    </source>
</evidence>
<sequence length="209" mass="24348">MEVTSIKTQTKNPNRASLYVDGKFYRGIDKLVAMKLGLRVGLTLTPAIIDRLEKQESSHNVWEYALRLMEASPKNSHRMYERLKTKFDEAVAQATVKKLIDAKIIDDQRLADSIVERLTQQESKSIRQIKLYLMTKKFSPKVIESSLKKITENYDKQSALNSARHKYRQLKNESWQTKSQKIYAYLARQGFDYDIIKQTVTKEKLDVNI</sequence>
<dbReference type="PANTHER" id="PTHR33602">
    <property type="entry name" value="REGULATORY PROTEIN RECX FAMILY PROTEIN"/>
    <property type="match status" value="1"/>
</dbReference>
<evidence type="ECO:0000313" key="6">
    <source>
        <dbReference type="EMBL" id="RLC37690.1"/>
    </source>
</evidence>
<dbReference type="InterPro" id="IPR053925">
    <property type="entry name" value="RecX_HTH_3rd"/>
</dbReference>
<comment type="subcellular location">
    <subcellularLocation>
        <location evidence="1">Cytoplasm</location>
    </subcellularLocation>
</comment>
<reference evidence="6 7" key="1">
    <citation type="submission" date="2018-06" db="EMBL/GenBank/DDBJ databases">
        <title>Extensive metabolic versatility and redundancy in microbially diverse, dynamic hydrothermal sediments.</title>
        <authorList>
            <person name="Dombrowski N."/>
            <person name="Teske A."/>
            <person name="Baker B.J."/>
        </authorList>
    </citation>
    <scope>NUCLEOTIDE SEQUENCE [LARGE SCALE GENOMIC DNA]</scope>
    <source>
        <strain evidence="6">B79_G16</strain>
    </source>
</reference>
<name>A0A420ZDH2_UNCK3</name>
<evidence type="ECO:0000256" key="1">
    <source>
        <dbReference type="ARBA" id="ARBA00004496"/>
    </source>
</evidence>
<accession>A0A420ZDH2</accession>
<organism evidence="6 7">
    <name type="scientific">candidate division Kazan bacterium</name>
    <dbReference type="NCBI Taxonomy" id="2202143"/>
    <lineage>
        <taxon>Bacteria</taxon>
        <taxon>Bacteria division Kazan-3B-28</taxon>
    </lineage>
</organism>
<proteinExistence type="inferred from homology"/>